<reference evidence="1 2" key="1">
    <citation type="submission" date="2021-01" db="EMBL/GenBank/DDBJ databases">
        <title>C459-1 draft genome sequence.</title>
        <authorList>
            <person name="Zhang X.-F."/>
        </authorList>
    </citation>
    <scope>NUCLEOTIDE SEQUENCE [LARGE SCALE GENOMIC DNA]</scope>
    <source>
        <strain evidence="2">C459-1</strain>
    </source>
</reference>
<protein>
    <submittedName>
        <fullName evidence="1">Uncharacterized protein</fullName>
    </submittedName>
</protein>
<keyword evidence="2" id="KW-1185">Reference proteome</keyword>
<evidence type="ECO:0000313" key="2">
    <source>
        <dbReference type="Proteomes" id="UP000625283"/>
    </source>
</evidence>
<organism evidence="1 2">
    <name type="scientific">Sphingobacterium faecale</name>
    <dbReference type="NCBI Taxonomy" id="2803775"/>
    <lineage>
        <taxon>Bacteria</taxon>
        <taxon>Pseudomonadati</taxon>
        <taxon>Bacteroidota</taxon>
        <taxon>Sphingobacteriia</taxon>
        <taxon>Sphingobacteriales</taxon>
        <taxon>Sphingobacteriaceae</taxon>
        <taxon>Sphingobacterium</taxon>
    </lineage>
</organism>
<dbReference type="EMBL" id="JAERTY010000008">
    <property type="protein sequence ID" value="MBL1410022.1"/>
    <property type="molecule type" value="Genomic_DNA"/>
</dbReference>
<dbReference type="RefSeq" id="WP_202103731.1">
    <property type="nucleotide sequence ID" value="NZ_JAERTY010000008.1"/>
</dbReference>
<sequence>MKRFIYISLLLAVIMQSTSSMWIYMGFEINRDYIENQLCINRFDLIPVCKGSCYLEEKIKEENNSSESKIKIKLLEVVMILPVFDLDQKQDTPQTVEDIVFTQMSSRPLSDGFFVNIFKPPVLLT</sequence>
<accession>A0ABS1R5P5</accession>
<dbReference type="Proteomes" id="UP000625283">
    <property type="component" value="Unassembled WGS sequence"/>
</dbReference>
<evidence type="ECO:0000313" key="1">
    <source>
        <dbReference type="EMBL" id="MBL1410022.1"/>
    </source>
</evidence>
<proteinExistence type="predicted"/>
<comment type="caution">
    <text evidence="1">The sequence shown here is derived from an EMBL/GenBank/DDBJ whole genome shotgun (WGS) entry which is preliminary data.</text>
</comment>
<name>A0ABS1R5P5_9SPHI</name>
<gene>
    <name evidence="1" type="ORF">JKG61_14805</name>
</gene>